<feature type="compositionally biased region" description="Acidic residues" evidence="2">
    <location>
        <begin position="194"/>
        <end position="203"/>
    </location>
</feature>
<dbReference type="Proteomes" id="UP000838412">
    <property type="component" value="Chromosome 12"/>
</dbReference>
<proteinExistence type="predicted"/>
<protein>
    <submittedName>
        <fullName evidence="4">ZSCAN20 protein</fullName>
    </submittedName>
</protein>
<dbReference type="Pfam" id="PF13837">
    <property type="entry name" value="Myb_DNA-bind_4"/>
    <property type="match status" value="1"/>
</dbReference>
<dbReference type="OrthoDB" id="691673at2759"/>
<keyword evidence="1" id="KW-0175">Coiled coil</keyword>
<feature type="region of interest" description="Disordered" evidence="2">
    <location>
        <begin position="162"/>
        <end position="220"/>
    </location>
</feature>
<evidence type="ECO:0000256" key="1">
    <source>
        <dbReference type="SAM" id="Coils"/>
    </source>
</evidence>
<dbReference type="PANTHER" id="PTHR47595">
    <property type="entry name" value="HEAT SHOCK 70 KDA PROTEIN 14"/>
    <property type="match status" value="1"/>
</dbReference>
<feature type="domain" description="Myb/SANT-like DNA-binding" evidence="3">
    <location>
        <begin position="64"/>
        <end position="146"/>
    </location>
</feature>
<feature type="compositionally biased region" description="Basic and acidic residues" evidence="2">
    <location>
        <begin position="162"/>
        <end position="176"/>
    </location>
</feature>
<dbReference type="Gene3D" id="1.10.10.60">
    <property type="entry name" value="Homeodomain-like"/>
    <property type="match status" value="1"/>
</dbReference>
<evidence type="ECO:0000256" key="2">
    <source>
        <dbReference type="SAM" id="MobiDB-lite"/>
    </source>
</evidence>
<dbReference type="EMBL" id="OV696697">
    <property type="protein sequence ID" value="CAH1242384.1"/>
    <property type="molecule type" value="Genomic_DNA"/>
</dbReference>
<evidence type="ECO:0000313" key="4">
    <source>
        <dbReference type="EMBL" id="CAH1242384.1"/>
    </source>
</evidence>
<organism evidence="4 5">
    <name type="scientific">Branchiostoma lanceolatum</name>
    <name type="common">Common lancelet</name>
    <name type="synonym">Amphioxus lanceolatum</name>
    <dbReference type="NCBI Taxonomy" id="7740"/>
    <lineage>
        <taxon>Eukaryota</taxon>
        <taxon>Metazoa</taxon>
        <taxon>Chordata</taxon>
        <taxon>Cephalochordata</taxon>
        <taxon>Leptocardii</taxon>
        <taxon>Amphioxiformes</taxon>
        <taxon>Branchiostomatidae</taxon>
        <taxon>Branchiostoma</taxon>
    </lineage>
</organism>
<accession>A0A8K0EAH5</accession>
<keyword evidence="5" id="KW-1185">Reference proteome</keyword>
<dbReference type="InterPro" id="IPR044822">
    <property type="entry name" value="Myb_DNA-bind_4"/>
</dbReference>
<evidence type="ECO:0000259" key="3">
    <source>
        <dbReference type="Pfam" id="PF13837"/>
    </source>
</evidence>
<dbReference type="AlphaFoldDB" id="A0A8K0EAH5"/>
<name>A0A8K0EAH5_BRALA</name>
<evidence type="ECO:0000313" key="5">
    <source>
        <dbReference type="Proteomes" id="UP000838412"/>
    </source>
</evidence>
<dbReference type="PANTHER" id="PTHR47595:SF1">
    <property type="entry name" value="MYB_SANT-LIKE DNA-BINDING DOMAIN-CONTAINING PROTEIN"/>
    <property type="match status" value="1"/>
</dbReference>
<sequence length="220" mass="24695">MEQHTESSMSKTMGDLTDCKSFKDATPNGLFSPPEFADPPSFVPIPQFTWLGWQKARGSSGGAKETRCLVSLWSDEAVQARLQSVQNKLGMQMIVEGMKAEGYNRTVDQVRQKNKRLRAKYMETKNKNKTSGSKRVTCPFYEELDRRAISTILHKKRLLARREGRSRNEKRVKQIEESLVLSTAGPSNDHDLDAYDGDSELDSEYSFVSGTSSSDDSAPT</sequence>
<reference evidence="4" key="1">
    <citation type="submission" date="2022-01" db="EMBL/GenBank/DDBJ databases">
        <authorList>
            <person name="Braso-Vives M."/>
        </authorList>
    </citation>
    <scope>NUCLEOTIDE SEQUENCE</scope>
</reference>
<feature type="coiled-coil region" evidence="1">
    <location>
        <begin position="100"/>
        <end position="127"/>
    </location>
</feature>
<gene>
    <name evidence="4" type="primary">ZSCAN20</name>
    <name evidence="4" type="ORF">BLAG_LOCUS5681</name>
</gene>